<reference evidence="2 3" key="1">
    <citation type="submission" date="2019-02" db="EMBL/GenBank/DDBJ databases">
        <title>Emended description of the genus Rhodopseudomonas and description of Rhodopseudomonas albus sp. nov., a non-phototrophic, heavy-metal-tolerant bacterium isolated from garden soil.</title>
        <authorList>
            <person name="Bao Z."/>
            <person name="Cao W.W."/>
            <person name="Sato Y."/>
            <person name="Nishizawa T."/>
            <person name="Zhao J."/>
            <person name="Guo Y."/>
            <person name="Ohta H."/>
        </authorList>
    </citation>
    <scope>NUCLEOTIDE SEQUENCE [LARGE SCALE GENOMIC DNA]</scope>
    <source>
        <strain evidence="2 3">SK50-23</strain>
    </source>
</reference>
<dbReference type="RefSeq" id="WP_211908872.1">
    <property type="nucleotide sequence ID" value="NZ_CP036498.1"/>
</dbReference>
<keyword evidence="1" id="KW-1133">Transmembrane helix</keyword>
<dbReference type="Proteomes" id="UP000682843">
    <property type="component" value="Chromosome"/>
</dbReference>
<evidence type="ECO:0000313" key="3">
    <source>
        <dbReference type="Proteomes" id="UP000682843"/>
    </source>
</evidence>
<protein>
    <submittedName>
        <fullName evidence="2">Uncharacterized protein</fullName>
    </submittedName>
</protein>
<evidence type="ECO:0000256" key="1">
    <source>
        <dbReference type="SAM" id="Phobius"/>
    </source>
</evidence>
<keyword evidence="1" id="KW-0472">Membrane</keyword>
<keyword evidence="1" id="KW-0812">Transmembrane</keyword>
<gene>
    <name evidence="2" type="ORF">RPMA_16700</name>
</gene>
<name>A0ABX8A9Y8_9BRAD</name>
<evidence type="ECO:0000313" key="2">
    <source>
        <dbReference type="EMBL" id="QUS40292.1"/>
    </source>
</evidence>
<accession>A0ABX8A9Y8</accession>
<feature type="transmembrane region" description="Helical" evidence="1">
    <location>
        <begin position="43"/>
        <end position="68"/>
    </location>
</feature>
<proteinExistence type="predicted"/>
<sequence>MSHLIEDLLFPVLRAILWRGARRLVFKALTWLDAKIGGQRMKLLLGGALGLVAVVVVPVFTALVELLIP</sequence>
<organism evidence="2 3">
    <name type="scientific">Tardiphaga alba</name>
    <dbReference type="NCBI Taxonomy" id="340268"/>
    <lineage>
        <taxon>Bacteria</taxon>
        <taxon>Pseudomonadati</taxon>
        <taxon>Pseudomonadota</taxon>
        <taxon>Alphaproteobacteria</taxon>
        <taxon>Hyphomicrobiales</taxon>
        <taxon>Nitrobacteraceae</taxon>
        <taxon>Tardiphaga</taxon>
    </lineage>
</organism>
<keyword evidence="3" id="KW-1185">Reference proteome</keyword>
<dbReference type="EMBL" id="CP036498">
    <property type="protein sequence ID" value="QUS40292.1"/>
    <property type="molecule type" value="Genomic_DNA"/>
</dbReference>